<name>S8CKF9_9LAMI</name>
<keyword evidence="3" id="KW-0732">Signal</keyword>
<dbReference type="InterPro" id="IPR013210">
    <property type="entry name" value="LRR_N_plant-typ"/>
</dbReference>
<feature type="chain" id="PRO_5004549619" description="Leucine-rich repeat-containing N-terminal plant-type domain-containing protein" evidence="3">
    <location>
        <begin position="19"/>
        <end position="76"/>
    </location>
</feature>
<keyword evidence="6" id="KW-1185">Reference proteome</keyword>
<sequence length="76" mass="8421">MATVVLSFCCCLVVGAHMHRTFPVEVNALRSIKSSLIDPYGNLANWNRGDPCSSNWKGIICYDTTLGDGYLHVKEM</sequence>
<reference evidence="5 6" key="1">
    <citation type="journal article" date="2013" name="BMC Genomics">
        <title>The miniature genome of a carnivorous plant Genlisea aurea contains a low number of genes and short non-coding sequences.</title>
        <authorList>
            <person name="Leushkin E.V."/>
            <person name="Sutormin R.A."/>
            <person name="Nabieva E.R."/>
            <person name="Penin A.A."/>
            <person name="Kondrashov A.S."/>
            <person name="Logacheva M.D."/>
        </authorList>
    </citation>
    <scope>NUCLEOTIDE SEQUENCE [LARGE SCALE GENOMIC DNA]</scope>
</reference>
<feature type="domain" description="Leucine-rich repeat-containing N-terminal plant-type" evidence="4">
    <location>
        <begin position="25"/>
        <end position="61"/>
    </location>
</feature>
<dbReference type="EMBL" id="AUSU01004380">
    <property type="protein sequence ID" value="EPS65181.1"/>
    <property type="molecule type" value="Genomic_DNA"/>
</dbReference>
<evidence type="ECO:0000313" key="5">
    <source>
        <dbReference type="EMBL" id="EPS65181.1"/>
    </source>
</evidence>
<dbReference type="Pfam" id="PF08263">
    <property type="entry name" value="LRRNT_2"/>
    <property type="match status" value="1"/>
</dbReference>
<comment type="caution">
    <text evidence="5">The sequence shown here is derived from an EMBL/GenBank/DDBJ whole genome shotgun (WGS) entry which is preliminary data.</text>
</comment>
<accession>S8CKF9</accession>
<dbReference type="AlphaFoldDB" id="S8CKF9"/>
<evidence type="ECO:0000256" key="3">
    <source>
        <dbReference type="SAM" id="SignalP"/>
    </source>
</evidence>
<keyword evidence="1" id="KW-0433">Leucine-rich repeat</keyword>
<evidence type="ECO:0000256" key="1">
    <source>
        <dbReference type="ARBA" id="ARBA00022614"/>
    </source>
</evidence>
<feature type="signal peptide" evidence="3">
    <location>
        <begin position="1"/>
        <end position="18"/>
    </location>
</feature>
<protein>
    <recommendedName>
        <fullName evidence="4">Leucine-rich repeat-containing N-terminal plant-type domain-containing protein</fullName>
    </recommendedName>
</protein>
<evidence type="ECO:0000256" key="2">
    <source>
        <dbReference type="ARBA" id="ARBA00022737"/>
    </source>
</evidence>
<dbReference type="Proteomes" id="UP000015453">
    <property type="component" value="Unassembled WGS sequence"/>
</dbReference>
<dbReference type="OrthoDB" id="911736at2759"/>
<organism evidence="5 6">
    <name type="scientific">Genlisea aurea</name>
    <dbReference type="NCBI Taxonomy" id="192259"/>
    <lineage>
        <taxon>Eukaryota</taxon>
        <taxon>Viridiplantae</taxon>
        <taxon>Streptophyta</taxon>
        <taxon>Embryophyta</taxon>
        <taxon>Tracheophyta</taxon>
        <taxon>Spermatophyta</taxon>
        <taxon>Magnoliopsida</taxon>
        <taxon>eudicotyledons</taxon>
        <taxon>Gunneridae</taxon>
        <taxon>Pentapetalae</taxon>
        <taxon>asterids</taxon>
        <taxon>lamiids</taxon>
        <taxon>Lamiales</taxon>
        <taxon>Lentibulariaceae</taxon>
        <taxon>Genlisea</taxon>
    </lineage>
</organism>
<dbReference type="InterPro" id="IPR032675">
    <property type="entry name" value="LRR_dom_sf"/>
</dbReference>
<evidence type="ECO:0000259" key="4">
    <source>
        <dbReference type="Pfam" id="PF08263"/>
    </source>
</evidence>
<dbReference type="Gene3D" id="3.80.10.10">
    <property type="entry name" value="Ribonuclease Inhibitor"/>
    <property type="match status" value="1"/>
</dbReference>
<gene>
    <name evidence="5" type="ORF">M569_09598</name>
</gene>
<keyword evidence="2" id="KW-0677">Repeat</keyword>
<evidence type="ECO:0000313" key="6">
    <source>
        <dbReference type="Proteomes" id="UP000015453"/>
    </source>
</evidence>
<proteinExistence type="predicted"/>